<dbReference type="GO" id="GO:0005524">
    <property type="term" value="F:ATP binding"/>
    <property type="evidence" value="ECO:0007669"/>
    <property type="project" value="UniProtKB-KW"/>
</dbReference>
<dbReference type="Pfam" id="PF23321">
    <property type="entry name" value="R1_ABCA1"/>
    <property type="match status" value="1"/>
</dbReference>
<keyword evidence="11" id="KW-1185">Reference proteome</keyword>
<name>B4Q556_DROSI</name>
<dbReference type="OMA" id="QCIKDFQ"/>
<feature type="transmembrane region" description="Helical" evidence="8">
    <location>
        <begin position="293"/>
        <end position="311"/>
    </location>
</feature>
<evidence type="ECO:0000256" key="6">
    <source>
        <dbReference type="ARBA" id="ARBA00023136"/>
    </source>
</evidence>
<feature type="transmembrane region" description="Helical" evidence="8">
    <location>
        <begin position="263"/>
        <end position="286"/>
    </location>
</feature>
<proteinExistence type="predicted"/>
<dbReference type="InterPro" id="IPR013525">
    <property type="entry name" value="ABC2_TM"/>
</dbReference>
<dbReference type="GO" id="GO:0016020">
    <property type="term" value="C:membrane"/>
    <property type="evidence" value="ECO:0007669"/>
    <property type="project" value="UniProtKB-SubCell"/>
</dbReference>
<feature type="domain" description="ABC transporter" evidence="9">
    <location>
        <begin position="468"/>
        <end position="698"/>
    </location>
</feature>
<feature type="transmembrane region" description="Helical" evidence="8">
    <location>
        <begin position="398"/>
        <end position="422"/>
    </location>
</feature>
<dbReference type="SMART" id="SM00382">
    <property type="entry name" value="AAA"/>
    <property type="match status" value="2"/>
</dbReference>
<feature type="transmembrane region" description="Helical" evidence="8">
    <location>
        <begin position="1183"/>
        <end position="1202"/>
    </location>
</feature>
<feature type="domain" description="ABC transporter" evidence="9">
    <location>
        <begin position="1262"/>
        <end position="1497"/>
    </location>
</feature>
<dbReference type="EMBL" id="CM000361">
    <property type="protein sequence ID" value="EDX04962.1"/>
    <property type="molecule type" value="Genomic_DNA"/>
</dbReference>
<dbReference type="Proteomes" id="UP000000304">
    <property type="component" value="Chromosome 2L"/>
</dbReference>
<evidence type="ECO:0000256" key="4">
    <source>
        <dbReference type="ARBA" id="ARBA00022840"/>
    </source>
</evidence>
<dbReference type="GO" id="GO:0005319">
    <property type="term" value="F:lipid transporter activity"/>
    <property type="evidence" value="ECO:0007669"/>
    <property type="project" value="TreeGrafter"/>
</dbReference>
<dbReference type="FunFam" id="3.40.50.300:FF:002470">
    <property type="entry name" value="ABC transporter, putative"/>
    <property type="match status" value="1"/>
</dbReference>
<evidence type="ECO:0000313" key="10">
    <source>
        <dbReference type="EMBL" id="EDX04962.1"/>
    </source>
</evidence>
<dbReference type="InterPro" id="IPR003439">
    <property type="entry name" value="ABC_transporter-like_ATP-bd"/>
</dbReference>
<feature type="transmembrane region" description="Helical" evidence="8">
    <location>
        <begin position="220"/>
        <end position="243"/>
    </location>
</feature>
<comment type="subcellular location">
    <subcellularLocation>
        <location evidence="1">Membrane</location>
        <topology evidence="1">Multi-pass membrane protein</topology>
    </subcellularLocation>
</comment>
<feature type="transmembrane region" description="Helical" evidence="8">
    <location>
        <begin position="24"/>
        <end position="44"/>
    </location>
</feature>
<dbReference type="SUPFAM" id="SSF52540">
    <property type="entry name" value="P-loop containing nucleoside triphosphate hydrolases"/>
    <property type="match status" value="2"/>
</dbReference>
<keyword evidence="4" id="KW-0067">ATP-binding</keyword>
<feature type="transmembrane region" description="Helical" evidence="8">
    <location>
        <begin position="1083"/>
        <end position="1102"/>
    </location>
</feature>
<dbReference type="Gene3D" id="3.40.50.300">
    <property type="entry name" value="P-loop containing nucleotide triphosphate hydrolases"/>
    <property type="match status" value="2"/>
</dbReference>
<keyword evidence="2 8" id="KW-0812">Transmembrane</keyword>
<evidence type="ECO:0000256" key="5">
    <source>
        <dbReference type="ARBA" id="ARBA00022989"/>
    </source>
</evidence>
<dbReference type="InterPro" id="IPR027417">
    <property type="entry name" value="P-loop_NTPase"/>
</dbReference>
<dbReference type="InterPro" id="IPR017871">
    <property type="entry name" value="ABC_transporter-like_CS"/>
</dbReference>
<reference evidence="10 11" key="1">
    <citation type="journal article" date="2007" name="Nature">
        <title>Evolution of genes and genomes on the Drosophila phylogeny.</title>
        <authorList>
            <consortium name="Drosophila 12 Genomes Consortium"/>
            <person name="Clark A.G."/>
            <person name="Eisen M.B."/>
            <person name="Smith D.R."/>
            <person name="Bergman C.M."/>
            <person name="Oliver B."/>
            <person name="Markow T.A."/>
            <person name="Kaufman T.C."/>
            <person name="Kellis M."/>
            <person name="Gelbart W."/>
            <person name="Iyer V.N."/>
            <person name="Pollard D.A."/>
            <person name="Sackton T.B."/>
            <person name="Larracuente A.M."/>
            <person name="Singh N.D."/>
            <person name="Abad J.P."/>
            <person name="Abt D.N."/>
            <person name="Adryan B."/>
            <person name="Aguade M."/>
            <person name="Akashi H."/>
            <person name="Anderson W.W."/>
            <person name="Aquadro C.F."/>
            <person name="Ardell D.H."/>
            <person name="Arguello R."/>
            <person name="Artieri C.G."/>
            <person name="Barbash D.A."/>
            <person name="Barker D."/>
            <person name="Barsanti P."/>
            <person name="Batterham P."/>
            <person name="Batzoglou S."/>
            <person name="Begun D."/>
            <person name="Bhutkar A."/>
            <person name="Blanco E."/>
            <person name="Bosak S.A."/>
            <person name="Bradley R.K."/>
            <person name="Brand A.D."/>
            <person name="Brent M.R."/>
            <person name="Brooks A.N."/>
            <person name="Brown R.H."/>
            <person name="Butlin R.K."/>
            <person name="Caggese C."/>
            <person name="Calvi B.R."/>
            <person name="Bernardo de Carvalho A."/>
            <person name="Caspi A."/>
            <person name="Castrezana S."/>
            <person name="Celniker S.E."/>
            <person name="Chang J.L."/>
            <person name="Chapple C."/>
            <person name="Chatterji S."/>
            <person name="Chinwalla A."/>
            <person name="Civetta A."/>
            <person name="Clifton S.W."/>
            <person name="Comeron J.M."/>
            <person name="Costello J.C."/>
            <person name="Coyne J.A."/>
            <person name="Daub J."/>
            <person name="David R.G."/>
            <person name="Delcher A.L."/>
            <person name="Delehaunty K."/>
            <person name="Do C.B."/>
            <person name="Ebling H."/>
            <person name="Edwards K."/>
            <person name="Eickbush T."/>
            <person name="Evans J.D."/>
            <person name="Filipski A."/>
            <person name="Findeiss S."/>
            <person name="Freyhult E."/>
            <person name="Fulton L."/>
            <person name="Fulton R."/>
            <person name="Garcia A.C."/>
            <person name="Gardiner A."/>
            <person name="Garfield D.A."/>
            <person name="Garvin B.E."/>
            <person name="Gibson G."/>
            <person name="Gilbert D."/>
            <person name="Gnerre S."/>
            <person name="Godfrey J."/>
            <person name="Good R."/>
            <person name="Gotea V."/>
            <person name="Gravely B."/>
            <person name="Greenberg A.J."/>
            <person name="Griffiths-Jones S."/>
            <person name="Gross S."/>
            <person name="Guigo R."/>
            <person name="Gustafson E.A."/>
            <person name="Haerty W."/>
            <person name="Hahn M.W."/>
            <person name="Halligan D.L."/>
            <person name="Halpern A.L."/>
            <person name="Halter G.M."/>
            <person name="Han M.V."/>
            <person name="Heger A."/>
            <person name="Hillier L."/>
            <person name="Hinrichs A.S."/>
            <person name="Holmes I."/>
            <person name="Hoskins R.A."/>
            <person name="Hubisz M.J."/>
            <person name="Hultmark D."/>
            <person name="Huntley M.A."/>
            <person name="Jaffe D.B."/>
            <person name="Jagadeeshan S."/>
            <person name="Jeck W.R."/>
            <person name="Johnson J."/>
            <person name="Jones C.D."/>
            <person name="Jordan W.C."/>
            <person name="Karpen G.H."/>
            <person name="Kataoka E."/>
            <person name="Keightley P.D."/>
            <person name="Kheradpour P."/>
            <person name="Kirkness E.F."/>
            <person name="Koerich L.B."/>
            <person name="Kristiansen K."/>
            <person name="Kudrna D."/>
            <person name="Kulathinal R.J."/>
            <person name="Kumar S."/>
            <person name="Kwok R."/>
            <person name="Lander E."/>
            <person name="Langley C.H."/>
            <person name="Lapoint R."/>
            <person name="Lazzaro B.P."/>
            <person name="Lee S.J."/>
            <person name="Levesque L."/>
            <person name="Li R."/>
            <person name="Lin C.F."/>
            <person name="Lin M.F."/>
            <person name="Lindblad-Toh K."/>
            <person name="Llopart A."/>
            <person name="Long M."/>
            <person name="Low L."/>
            <person name="Lozovsky E."/>
            <person name="Lu J."/>
            <person name="Luo M."/>
            <person name="Machado C.A."/>
            <person name="Makalowski W."/>
            <person name="Marzo M."/>
            <person name="Matsuda M."/>
            <person name="Matzkin L."/>
            <person name="McAllister B."/>
            <person name="McBride C.S."/>
            <person name="McKernan B."/>
            <person name="McKernan K."/>
            <person name="Mendez-Lago M."/>
            <person name="Minx P."/>
            <person name="Mollenhauer M.U."/>
            <person name="Montooth K."/>
            <person name="Mount S.M."/>
            <person name="Mu X."/>
            <person name="Myers E."/>
            <person name="Negre B."/>
            <person name="Newfeld S."/>
            <person name="Nielsen R."/>
            <person name="Noor M.A."/>
            <person name="O'Grady P."/>
            <person name="Pachter L."/>
            <person name="Papaceit M."/>
            <person name="Parisi M.J."/>
            <person name="Parisi M."/>
            <person name="Parts L."/>
            <person name="Pedersen J.S."/>
            <person name="Pesole G."/>
            <person name="Phillippy A.M."/>
            <person name="Ponting C.P."/>
            <person name="Pop M."/>
            <person name="Porcelli D."/>
            <person name="Powell J.R."/>
            <person name="Prohaska S."/>
            <person name="Pruitt K."/>
            <person name="Puig M."/>
            <person name="Quesneville H."/>
            <person name="Ram K.R."/>
            <person name="Rand D."/>
            <person name="Rasmussen M.D."/>
            <person name="Reed L.K."/>
            <person name="Reenan R."/>
            <person name="Reily A."/>
            <person name="Remington K.A."/>
            <person name="Rieger T.T."/>
            <person name="Ritchie M.G."/>
            <person name="Robin C."/>
            <person name="Rogers Y.H."/>
            <person name="Rohde C."/>
            <person name="Rozas J."/>
            <person name="Rubenfield M.J."/>
            <person name="Ruiz A."/>
            <person name="Russo S."/>
            <person name="Salzberg S.L."/>
            <person name="Sanchez-Gracia A."/>
            <person name="Saranga D.J."/>
            <person name="Sato H."/>
            <person name="Schaeffer S.W."/>
            <person name="Schatz M.C."/>
            <person name="Schlenke T."/>
            <person name="Schwartz R."/>
            <person name="Segarra C."/>
            <person name="Singh R.S."/>
            <person name="Sirot L."/>
            <person name="Sirota M."/>
            <person name="Sisneros N.B."/>
            <person name="Smith C.D."/>
            <person name="Smith T.F."/>
            <person name="Spieth J."/>
            <person name="Stage D.E."/>
            <person name="Stark A."/>
            <person name="Stephan W."/>
            <person name="Strausberg R.L."/>
            <person name="Strempel S."/>
            <person name="Sturgill D."/>
            <person name="Sutton G."/>
            <person name="Sutton G.G."/>
            <person name="Tao W."/>
            <person name="Teichmann S."/>
            <person name="Tobari Y.N."/>
            <person name="Tomimura Y."/>
            <person name="Tsolas J.M."/>
            <person name="Valente V.L."/>
            <person name="Venter E."/>
            <person name="Venter J.C."/>
            <person name="Vicario S."/>
            <person name="Vieira F.G."/>
            <person name="Vilella A.J."/>
            <person name="Villasante A."/>
            <person name="Walenz B."/>
            <person name="Wang J."/>
            <person name="Wasserman M."/>
            <person name="Watts T."/>
            <person name="Wilson D."/>
            <person name="Wilson R.K."/>
            <person name="Wing R.A."/>
            <person name="Wolfner M.F."/>
            <person name="Wong A."/>
            <person name="Wong G.K."/>
            <person name="Wu C.I."/>
            <person name="Wu G."/>
            <person name="Yamamoto D."/>
            <person name="Yang H.P."/>
            <person name="Yang S.P."/>
            <person name="Yorke J.A."/>
            <person name="Yoshida K."/>
            <person name="Zdobnov E."/>
            <person name="Zhang P."/>
            <person name="Zhang Y."/>
            <person name="Zimin A.V."/>
            <person name="Baldwin J."/>
            <person name="Abdouelleil A."/>
            <person name="Abdulkadir J."/>
            <person name="Abebe A."/>
            <person name="Abera B."/>
            <person name="Abreu J."/>
            <person name="Acer S.C."/>
            <person name="Aftuck L."/>
            <person name="Alexander A."/>
            <person name="An P."/>
            <person name="Anderson E."/>
            <person name="Anderson S."/>
            <person name="Arachi H."/>
            <person name="Azer M."/>
            <person name="Bachantsang P."/>
            <person name="Barry A."/>
            <person name="Bayul T."/>
            <person name="Berlin A."/>
            <person name="Bessette D."/>
            <person name="Bloom T."/>
            <person name="Blye J."/>
            <person name="Boguslavskiy L."/>
            <person name="Bonnet C."/>
            <person name="Boukhgalter B."/>
            <person name="Bourzgui I."/>
            <person name="Brown A."/>
            <person name="Cahill P."/>
            <person name="Channer S."/>
            <person name="Cheshatsang Y."/>
            <person name="Chuda L."/>
            <person name="Citroen M."/>
            <person name="Collymore A."/>
            <person name="Cooke P."/>
            <person name="Costello M."/>
            <person name="D'Aco K."/>
            <person name="Daza R."/>
            <person name="De Haan G."/>
            <person name="DeGray S."/>
            <person name="DeMaso C."/>
            <person name="Dhargay N."/>
            <person name="Dooley K."/>
            <person name="Dooley E."/>
            <person name="Doricent M."/>
            <person name="Dorje P."/>
            <person name="Dorjee K."/>
            <person name="Dupes A."/>
            <person name="Elong R."/>
            <person name="Falk J."/>
            <person name="Farina A."/>
            <person name="Faro S."/>
            <person name="Ferguson D."/>
            <person name="Fisher S."/>
            <person name="Foley C.D."/>
            <person name="Franke A."/>
            <person name="Friedrich D."/>
            <person name="Gadbois L."/>
            <person name="Gearin G."/>
            <person name="Gearin C.R."/>
            <person name="Giannoukos G."/>
            <person name="Goode T."/>
            <person name="Graham J."/>
            <person name="Grandbois E."/>
            <person name="Grewal S."/>
            <person name="Gyaltsen K."/>
            <person name="Hafez N."/>
            <person name="Hagos B."/>
            <person name="Hall J."/>
            <person name="Henson C."/>
            <person name="Hollinger A."/>
            <person name="Honan T."/>
            <person name="Huard M.D."/>
            <person name="Hughes L."/>
            <person name="Hurhula B."/>
            <person name="Husby M.E."/>
            <person name="Kamat A."/>
            <person name="Kanga B."/>
            <person name="Kashin S."/>
            <person name="Khazanovich D."/>
            <person name="Kisner P."/>
            <person name="Lance K."/>
            <person name="Lara M."/>
            <person name="Lee W."/>
            <person name="Lennon N."/>
            <person name="Letendre F."/>
            <person name="LeVine R."/>
            <person name="Lipovsky A."/>
            <person name="Liu X."/>
            <person name="Liu J."/>
            <person name="Liu S."/>
            <person name="Lokyitsang T."/>
            <person name="Lokyitsang Y."/>
            <person name="Lubonja R."/>
            <person name="Lui A."/>
            <person name="MacDonald P."/>
            <person name="Magnisalis V."/>
            <person name="Maru K."/>
            <person name="Matthews C."/>
            <person name="McCusker W."/>
            <person name="McDonough S."/>
            <person name="Mehta T."/>
            <person name="Meldrim J."/>
            <person name="Meneus L."/>
            <person name="Mihai O."/>
            <person name="Mihalev A."/>
            <person name="Mihova T."/>
            <person name="Mittelman R."/>
            <person name="Mlenga V."/>
            <person name="Montmayeur A."/>
            <person name="Mulrain L."/>
            <person name="Navidi A."/>
            <person name="Naylor J."/>
            <person name="Negash T."/>
            <person name="Nguyen T."/>
            <person name="Nguyen N."/>
            <person name="Nicol R."/>
            <person name="Norbu C."/>
            <person name="Norbu N."/>
            <person name="Novod N."/>
            <person name="O'Neill B."/>
            <person name="Osman S."/>
            <person name="Markiewicz E."/>
            <person name="Oyono O.L."/>
            <person name="Patti C."/>
            <person name="Phunkhang P."/>
            <person name="Pierre F."/>
            <person name="Priest M."/>
            <person name="Raghuraman S."/>
            <person name="Rege F."/>
            <person name="Reyes R."/>
            <person name="Rise C."/>
            <person name="Rogov P."/>
            <person name="Ross K."/>
            <person name="Ryan E."/>
            <person name="Settipalli S."/>
            <person name="Shea T."/>
            <person name="Sherpa N."/>
            <person name="Shi L."/>
            <person name="Shih D."/>
            <person name="Sparrow T."/>
            <person name="Spaulding J."/>
            <person name="Stalker J."/>
            <person name="Stange-Thomann N."/>
            <person name="Stavropoulos S."/>
            <person name="Stone C."/>
            <person name="Strader C."/>
            <person name="Tesfaye S."/>
            <person name="Thomson T."/>
            <person name="Thoulutsang Y."/>
            <person name="Thoulutsang D."/>
            <person name="Topham K."/>
            <person name="Topping I."/>
            <person name="Tsamla T."/>
            <person name="Vassiliev H."/>
            <person name="Vo A."/>
            <person name="Wangchuk T."/>
            <person name="Wangdi T."/>
            <person name="Weiand M."/>
            <person name="Wilkinson J."/>
            <person name="Wilson A."/>
            <person name="Yadav S."/>
            <person name="Young G."/>
            <person name="Yu Q."/>
            <person name="Zembek L."/>
            <person name="Zhong D."/>
            <person name="Zimmer A."/>
            <person name="Zwirko Z."/>
            <person name="Jaffe D.B."/>
            <person name="Alvarez P."/>
            <person name="Brockman W."/>
            <person name="Butler J."/>
            <person name="Chin C."/>
            <person name="Gnerre S."/>
            <person name="Grabherr M."/>
            <person name="Kleber M."/>
            <person name="Mauceli E."/>
            <person name="MacCallum I."/>
        </authorList>
    </citation>
    <scope>NUCLEOTIDE SEQUENCE [LARGE SCALE GENOMIC DNA]</scope>
    <source>
        <strain evidence="11">white501</strain>
    </source>
</reference>
<dbReference type="Pfam" id="PF00005">
    <property type="entry name" value="ABC_tran"/>
    <property type="match status" value="2"/>
</dbReference>
<evidence type="ECO:0000259" key="9">
    <source>
        <dbReference type="PROSITE" id="PS50893"/>
    </source>
</evidence>
<keyword evidence="5 8" id="KW-1133">Transmembrane helix</keyword>
<feature type="transmembrane region" description="Helical" evidence="8">
    <location>
        <begin position="1002"/>
        <end position="1021"/>
    </location>
</feature>
<dbReference type="GO" id="GO:0140359">
    <property type="term" value="F:ABC-type transporter activity"/>
    <property type="evidence" value="ECO:0007669"/>
    <property type="project" value="InterPro"/>
</dbReference>
<accession>B4Q556</accession>
<evidence type="ECO:0000256" key="2">
    <source>
        <dbReference type="ARBA" id="ARBA00022692"/>
    </source>
</evidence>
<dbReference type="OrthoDB" id="8061355at2759"/>
<gene>
    <name evidence="10" type="primary">Dsim\GD23921</name>
    <name evidence="10" type="ORF">Dsim_GD23921</name>
</gene>
<dbReference type="FunFam" id="3.40.50.300:FF:000436">
    <property type="entry name" value="ATP binding cassette subfamily A member 9"/>
    <property type="match status" value="1"/>
</dbReference>
<sequence>MAGTFSPLFFVFLRKNLLYLQCNLLPLILICSGFAGVLTAYVHWSVKPVIHQMEEFEAKNEMVLREVYFPGNEQDYIYYSPNSPNVEDIMDLLRVDLGIIPERLRANNNSFEMQLEMEQQCRGSCFAIDFHQVPNRGSGGKFRYSLSSNQIRISPRKRFVNDEEINHQIDDDDYIRSGFLSLQHILDKQYMKYQELGKDFEVVVSSMPNLEVTSMDSHRLTYFGTLCSILFNVVLLSSFVVPFVEEKQNGLKEFLNLVTPMSFLNGLTFFLIRFVCYTLLIIFVLVVAYVYKALGSICFGSVAVLFLLYILSTMSYAYLISICFHSVFYAKIGGLAMLIIPYVFSFVRSWATSVAFVFFSTNTFLEGLDIFQTFSNKHREFGAMDIFRVIKYDSSTMFSVYVVLIFQSFLYALLYNYLGCVFPGPGGLKRPMFFFLDFRIGYSVKSPKTYKKRQRNEYTTAPRGTQAIIITELCKKFQTSKRDTLISDNLNMTINNKEITVLLGHNGAGKTTMMNMIMGLVPKDSGKIIVCSERDVASYRHLIGFCPQHSVFMSYMTCHQHLEFFAQLRGARRSDARDWADEKLKKLGLGDKRNEFGRNLSGGMKRRLSLGIAIAGNTKIVILDEPSSGLDINSRRELWDILLNLRKEKAILVTTHYMEEAEVLGDTICILANGKLQSIGSPLELKRKSGIGYRLKLEINDFAAREGEIMEIIHNFVPSARVLNVVNPTVYICLPYAYKNCFAQMLYKLENESKELGIHTISMTDTSLEDVFLRCAGEQDQVDTPDGSRNDAPLLTHYKRLPDHAPQRGLFQLWMAVFYKKWTFISNEWLYTLIMLCIPFVSVFGAILVMHAMSVVENEEALPLKLSQMGSGVVYIHNPTGHHAHVEQQLRQQIELNGITVKTLQLRGSNDVKNESLDLQRDNLADFLERVIGIIDMYGGGRGTSDTPTIEIFYSGNRYHSSVELINLVDSAMLKLERPESGIDTTYVPIRRFISDISPSRLEYYAVIVPVGMFFFMFYFISLPFREYANGFRQLQTMSRFTYWLAHFTFDMLILIFVCVALFSLQSLVMPSELYTTAELKVIVLSIFFYGCSYLPILYALGNNFKSISTISTYLLLMLIVSAIAPLITSSNAVAMKLHETKIAFLCFLPDFNLNHQFRIINENFITRRHSALIKGLISQDTFFAYATAVGVIVMAFFTIVLEHKYLRRRIHDGIWEWTFQKKKYNSTGTIPSTPISEIDDCAKEEKRVNELIKNPSNDHPLIVHNLRKRYGDKVAVDGVSFAAAQGECFGLLGVNGAGKTSTFQMIAANLPLDGGSIRIKGAEIREHELKYREYFGYCPQYDALNKFMTAEQCLHYMALLRGLSNSTEGPASCKENVKYWLEKMHLTKYQKVQVRHYSGGTKRKLLAAMAMIGAPALVLLDEPTTGVDPISRRFLWQCIKDFQGKDRTVVLTSHSMDECEELCNRLAIMAHGKFKCLNNICALKRLSGFTIKLKMKEDTETEMNISTITGTLKSQFPGLELRESHAGTLTYFVSTQESVVLWSSVFKIAEDYLGDRLRDLVADYSVNECTLEDIFLKFEREAKSQSASRQTSVQRSPESSYV</sequence>
<feature type="region of interest" description="Disordered" evidence="7">
    <location>
        <begin position="1582"/>
        <end position="1603"/>
    </location>
</feature>
<feature type="transmembrane region" description="Helical" evidence="8">
    <location>
        <begin position="1041"/>
        <end position="1063"/>
    </location>
</feature>
<evidence type="ECO:0000256" key="7">
    <source>
        <dbReference type="SAM" id="MobiDB-lite"/>
    </source>
</evidence>
<evidence type="ECO:0000256" key="3">
    <source>
        <dbReference type="ARBA" id="ARBA00022741"/>
    </source>
</evidence>
<feature type="transmembrane region" description="Helical" evidence="8">
    <location>
        <begin position="317"/>
        <end position="340"/>
    </location>
</feature>
<evidence type="ECO:0000256" key="8">
    <source>
        <dbReference type="SAM" id="Phobius"/>
    </source>
</evidence>
<organism evidence="10 11">
    <name type="scientific">Drosophila simulans</name>
    <name type="common">Fruit fly</name>
    <dbReference type="NCBI Taxonomy" id="7240"/>
    <lineage>
        <taxon>Eukaryota</taxon>
        <taxon>Metazoa</taxon>
        <taxon>Ecdysozoa</taxon>
        <taxon>Arthropoda</taxon>
        <taxon>Hexapoda</taxon>
        <taxon>Insecta</taxon>
        <taxon>Pterygota</taxon>
        <taxon>Neoptera</taxon>
        <taxon>Endopterygota</taxon>
        <taxon>Diptera</taxon>
        <taxon>Brachycera</taxon>
        <taxon>Muscomorpha</taxon>
        <taxon>Ephydroidea</taxon>
        <taxon>Drosophilidae</taxon>
        <taxon>Drosophila</taxon>
        <taxon>Sophophora</taxon>
    </lineage>
</organism>
<dbReference type="CDD" id="cd03263">
    <property type="entry name" value="ABC_subfamily_A"/>
    <property type="match status" value="2"/>
</dbReference>
<evidence type="ECO:0000256" key="1">
    <source>
        <dbReference type="ARBA" id="ARBA00004141"/>
    </source>
</evidence>
<dbReference type="PROSITE" id="PS00211">
    <property type="entry name" value="ABC_TRANSPORTER_1"/>
    <property type="match status" value="1"/>
</dbReference>
<dbReference type="PANTHER" id="PTHR19229:SF250">
    <property type="entry name" value="ABC TRANSPORTER DOMAIN-CONTAINING PROTEIN-RELATED"/>
    <property type="match status" value="1"/>
</dbReference>
<dbReference type="InterPro" id="IPR026082">
    <property type="entry name" value="ABCA"/>
</dbReference>
<keyword evidence="6 8" id="KW-0472">Membrane</keyword>
<dbReference type="PhylomeDB" id="B4Q556"/>
<feature type="transmembrane region" description="Helical" evidence="8">
    <location>
        <begin position="829"/>
        <end position="853"/>
    </location>
</feature>
<dbReference type="STRING" id="7240.B4Q556"/>
<dbReference type="PROSITE" id="PS50893">
    <property type="entry name" value="ABC_TRANSPORTER_2"/>
    <property type="match status" value="2"/>
</dbReference>
<feature type="compositionally biased region" description="Polar residues" evidence="7">
    <location>
        <begin position="1585"/>
        <end position="1603"/>
    </location>
</feature>
<dbReference type="GO" id="GO:0016887">
    <property type="term" value="F:ATP hydrolysis activity"/>
    <property type="evidence" value="ECO:0007669"/>
    <property type="project" value="InterPro"/>
</dbReference>
<feature type="transmembrane region" description="Helical" evidence="8">
    <location>
        <begin position="347"/>
        <end position="365"/>
    </location>
</feature>
<dbReference type="HOGENOM" id="CLU_000604_19_1_1"/>
<dbReference type="InterPro" id="IPR056264">
    <property type="entry name" value="R2_ABCA1-4-like"/>
</dbReference>
<feature type="transmembrane region" description="Helical" evidence="8">
    <location>
        <begin position="1114"/>
        <end position="1135"/>
    </location>
</feature>
<keyword evidence="3" id="KW-0547">Nucleotide-binding</keyword>
<dbReference type="PANTHER" id="PTHR19229">
    <property type="entry name" value="ATP-BINDING CASSETTE TRANSPORTER SUBFAMILY A ABCA"/>
    <property type="match status" value="1"/>
</dbReference>
<dbReference type="Pfam" id="PF12698">
    <property type="entry name" value="ABC2_membrane_3"/>
    <property type="match status" value="1"/>
</dbReference>
<dbReference type="InterPro" id="IPR003593">
    <property type="entry name" value="AAA+_ATPase"/>
</dbReference>
<protein>
    <submittedName>
        <fullName evidence="10">GD23921</fullName>
    </submittedName>
</protein>
<evidence type="ECO:0000313" key="11">
    <source>
        <dbReference type="Proteomes" id="UP000000304"/>
    </source>
</evidence>